<evidence type="ECO:0000313" key="2">
    <source>
        <dbReference type="EMBL" id="KKT36576.1"/>
    </source>
</evidence>
<name>A0A837IAD1_9BACT</name>
<gene>
    <name evidence="2" type="ORF">UW25_C0005G0058</name>
</gene>
<dbReference type="Proteomes" id="UP000033815">
    <property type="component" value="Unassembled WGS sequence"/>
</dbReference>
<dbReference type="EMBL" id="LCHP01000005">
    <property type="protein sequence ID" value="KKT36576.1"/>
    <property type="molecule type" value="Genomic_DNA"/>
</dbReference>
<reference evidence="2 3" key="1">
    <citation type="journal article" date="2015" name="Nature">
        <title>rRNA introns, odd ribosomes, and small enigmatic genomes across a large radiation of phyla.</title>
        <authorList>
            <person name="Brown C.T."/>
            <person name="Hug L.A."/>
            <person name="Thomas B.C."/>
            <person name="Sharon I."/>
            <person name="Castelle C.J."/>
            <person name="Singh A."/>
            <person name="Wilkins M.J."/>
            <person name="Williams K.H."/>
            <person name="Banfield J.F."/>
        </authorList>
    </citation>
    <scope>NUCLEOTIDE SEQUENCE [LARGE SCALE GENOMIC DNA]</scope>
</reference>
<keyword evidence="1" id="KW-1277">Toxin-antitoxin system</keyword>
<protein>
    <submittedName>
        <fullName evidence="2">Plasmid stabilization system</fullName>
    </submittedName>
</protein>
<comment type="caution">
    <text evidence="2">The sequence shown here is derived from an EMBL/GenBank/DDBJ whole genome shotgun (WGS) entry which is preliminary data.</text>
</comment>
<evidence type="ECO:0000313" key="3">
    <source>
        <dbReference type="Proteomes" id="UP000033815"/>
    </source>
</evidence>
<dbReference type="InterPro" id="IPR007712">
    <property type="entry name" value="RelE/ParE_toxin"/>
</dbReference>
<dbReference type="SUPFAM" id="SSF143011">
    <property type="entry name" value="RelE-like"/>
    <property type="match status" value="1"/>
</dbReference>
<dbReference type="InterPro" id="IPR035093">
    <property type="entry name" value="RelE/ParE_toxin_dom_sf"/>
</dbReference>
<sequence>MFEISFDSRALKDLQTIPRQSALLLSKVLAIMEGNPFAPELRVKKLEDPLVGYRVRKGDYRILFEVVGKKVFVYAIRHRKDAYR</sequence>
<organism evidence="2 3">
    <name type="scientific">Candidatus Nomurabacteria bacterium GW2011_GWB1_44_12</name>
    <dbReference type="NCBI Taxonomy" id="1618748"/>
    <lineage>
        <taxon>Bacteria</taxon>
        <taxon>Candidatus Nomuraibacteriota</taxon>
    </lineage>
</organism>
<dbReference type="AlphaFoldDB" id="A0A837IAD1"/>
<proteinExistence type="predicted"/>
<dbReference type="Pfam" id="PF05016">
    <property type="entry name" value="ParE_toxin"/>
    <property type="match status" value="1"/>
</dbReference>
<evidence type="ECO:0000256" key="1">
    <source>
        <dbReference type="ARBA" id="ARBA00022649"/>
    </source>
</evidence>
<dbReference type="Gene3D" id="3.30.2310.20">
    <property type="entry name" value="RelE-like"/>
    <property type="match status" value="1"/>
</dbReference>
<accession>A0A837IAD1</accession>